<dbReference type="GO" id="GO:0003700">
    <property type="term" value="F:DNA-binding transcription factor activity"/>
    <property type="evidence" value="ECO:0007669"/>
    <property type="project" value="InterPro"/>
</dbReference>
<sequence length="306" mass="32698">MPRDFTLTQLRHFCAVAQEQSMTVAAAGLNVSQSALSSSIAHLEAAMGAALFQRVPRRGVRLTESGLRLLRECLPLLEAADQLPASVRLDDEAPAGRLAVGVYEPVASLRLPGIVAEFSRRHPQVELTVLEGNQEFVRQALLSGGCEVALLYGMGLDAGLRTEVLEELPPHVLVGAGHRLAARAPGPVSLGELAEEPLVLLDLPHTREYLLGLFDAVGVVPRVRHRFSGYETVRSFVALEGYAVLNRRLPHGATHTGGRVVALDIAEDLPPVQVLLARAGGSRPTRRAAAFAEVCRAALPGPGPRV</sequence>
<dbReference type="PANTHER" id="PTHR30346">
    <property type="entry name" value="TRANSCRIPTIONAL DUAL REGULATOR HCAR-RELATED"/>
    <property type="match status" value="1"/>
</dbReference>
<evidence type="ECO:0000256" key="4">
    <source>
        <dbReference type="ARBA" id="ARBA00023163"/>
    </source>
</evidence>
<proteinExistence type="inferred from homology"/>
<evidence type="ECO:0000256" key="3">
    <source>
        <dbReference type="ARBA" id="ARBA00023125"/>
    </source>
</evidence>
<gene>
    <name evidence="6" type="ORF">FHR75_003441</name>
</gene>
<dbReference type="GO" id="GO:0032993">
    <property type="term" value="C:protein-DNA complex"/>
    <property type="evidence" value="ECO:0007669"/>
    <property type="project" value="TreeGrafter"/>
</dbReference>
<dbReference type="RefSeq" id="WP_183392338.1">
    <property type="nucleotide sequence ID" value="NZ_JACHVY010000003.1"/>
</dbReference>
<keyword evidence="2" id="KW-0805">Transcription regulation</keyword>
<reference evidence="6 7" key="2">
    <citation type="submission" date="2020-08" db="EMBL/GenBank/DDBJ databases">
        <authorList>
            <person name="Partida-Martinez L."/>
            <person name="Huntemann M."/>
            <person name="Clum A."/>
            <person name="Wang J."/>
            <person name="Palaniappan K."/>
            <person name="Ritter S."/>
            <person name="Chen I.-M."/>
            <person name="Stamatis D."/>
            <person name="Reddy T."/>
            <person name="O'Malley R."/>
            <person name="Daum C."/>
            <person name="Shapiro N."/>
            <person name="Ivanova N."/>
            <person name="Kyrpides N."/>
            <person name="Woyke T."/>
        </authorList>
    </citation>
    <scope>NUCLEOTIDE SEQUENCE [LARGE SCALE GENOMIC DNA]</scope>
    <source>
        <strain evidence="6 7">AS2.23</strain>
    </source>
</reference>
<dbReference type="SUPFAM" id="SSF46785">
    <property type="entry name" value="Winged helix' DNA-binding domain"/>
    <property type="match status" value="1"/>
</dbReference>
<reference evidence="6 7" key="1">
    <citation type="submission" date="2020-08" db="EMBL/GenBank/DDBJ databases">
        <title>The Agave Microbiome: Exploring the role of microbial communities in plant adaptations to desert environments.</title>
        <authorList>
            <person name="Partida-Martinez L.P."/>
        </authorList>
    </citation>
    <scope>NUCLEOTIDE SEQUENCE [LARGE SCALE GENOMIC DNA]</scope>
    <source>
        <strain evidence="6 7">AS2.23</strain>
    </source>
</reference>
<evidence type="ECO:0000256" key="1">
    <source>
        <dbReference type="ARBA" id="ARBA00009437"/>
    </source>
</evidence>
<dbReference type="FunFam" id="1.10.10.10:FF:000001">
    <property type="entry name" value="LysR family transcriptional regulator"/>
    <property type="match status" value="1"/>
</dbReference>
<dbReference type="PRINTS" id="PR00039">
    <property type="entry name" value="HTHLYSR"/>
</dbReference>
<dbReference type="PROSITE" id="PS50931">
    <property type="entry name" value="HTH_LYSR"/>
    <property type="match status" value="1"/>
</dbReference>
<keyword evidence="4" id="KW-0804">Transcription</keyword>
<protein>
    <submittedName>
        <fullName evidence="6">DNA-binding transcriptional LysR family regulator</fullName>
    </submittedName>
</protein>
<dbReference type="InterPro" id="IPR005119">
    <property type="entry name" value="LysR_subst-bd"/>
</dbReference>
<dbReference type="GO" id="GO:0003677">
    <property type="term" value="F:DNA binding"/>
    <property type="evidence" value="ECO:0007669"/>
    <property type="project" value="UniProtKB-KW"/>
</dbReference>
<name>A0A7W4XYU3_KINRA</name>
<dbReference type="Proteomes" id="UP000533269">
    <property type="component" value="Unassembled WGS sequence"/>
</dbReference>
<evidence type="ECO:0000256" key="2">
    <source>
        <dbReference type="ARBA" id="ARBA00023015"/>
    </source>
</evidence>
<dbReference type="Gene3D" id="3.40.190.10">
    <property type="entry name" value="Periplasmic binding protein-like II"/>
    <property type="match status" value="2"/>
</dbReference>
<dbReference type="Pfam" id="PF00126">
    <property type="entry name" value="HTH_1"/>
    <property type="match status" value="1"/>
</dbReference>
<comment type="similarity">
    <text evidence="1">Belongs to the LysR transcriptional regulatory family.</text>
</comment>
<evidence type="ECO:0000313" key="7">
    <source>
        <dbReference type="Proteomes" id="UP000533269"/>
    </source>
</evidence>
<dbReference type="Pfam" id="PF03466">
    <property type="entry name" value="LysR_substrate"/>
    <property type="match status" value="1"/>
</dbReference>
<dbReference type="PANTHER" id="PTHR30346:SF0">
    <property type="entry name" value="HCA OPERON TRANSCRIPTIONAL ACTIVATOR HCAR"/>
    <property type="match status" value="1"/>
</dbReference>
<dbReference type="InterPro" id="IPR036388">
    <property type="entry name" value="WH-like_DNA-bd_sf"/>
</dbReference>
<dbReference type="InterPro" id="IPR000847">
    <property type="entry name" value="LysR_HTH_N"/>
</dbReference>
<dbReference type="InterPro" id="IPR036390">
    <property type="entry name" value="WH_DNA-bd_sf"/>
</dbReference>
<dbReference type="EMBL" id="JACHVY010000003">
    <property type="protein sequence ID" value="MBB2902610.1"/>
    <property type="molecule type" value="Genomic_DNA"/>
</dbReference>
<evidence type="ECO:0000259" key="5">
    <source>
        <dbReference type="PROSITE" id="PS50931"/>
    </source>
</evidence>
<evidence type="ECO:0000313" key="6">
    <source>
        <dbReference type="EMBL" id="MBB2902610.1"/>
    </source>
</evidence>
<feature type="domain" description="HTH lysR-type" evidence="5">
    <location>
        <begin position="5"/>
        <end position="63"/>
    </location>
</feature>
<dbReference type="AlphaFoldDB" id="A0A7W4XYU3"/>
<comment type="caution">
    <text evidence="6">The sequence shown here is derived from an EMBL/GenBank/DDBJ whole genome shotgun (WGS) entry which is preliminary data.</text>
</comment>
<dbReference type="Gene3D" id="1.10.10.10">
    <property type="entry name" value="Winged helix-like DNA-binding domain superfamily/Winged helix DNA-binding domain"/>
    <property type="match status" value="1"/>
</dbReference>
<keyword evidence="3 6" id="KW-0238">DNA-binding</keyword>
<dbReference type="SUPFAM" id="SSF53850">
    <property type="entry name" value="Periplasmic binding protein-like II"/>
    <property type="match status" value="1"/>
</dbReference>
<organism evidence="6 7">
    <name type="scientific">Kineococcus radiotolerans</name>
    <dbReference type="NCBI Taxonomy" id="131568"/>
    <lineage>
        <taxon>Bacteria</taxon>
        <taxon>Bacillati</taxon>
        <taxon>Actinomycetota</taxon>
        <taxon>Actinomycetes</taxon>
        <taxon>Kineosporiales</taxon>
        <taxon>Kineosporiaceae</taxon>
        <taxon>Kineococcus</taxon>
    </lineage>
</organism>
<accession>A0A7W4XYU3</accession>